<name>A0ABQ9Z172_9CRUS</name>
<comment type="caution">
    <text evidence="1">The sequence shown here is derived from an EMBL/GenBank/DDBJ whole genome shotgun (WGS) entry which is preliminary data.</text>
</comment>
<protein>
    <submittedName>
        <fullName evidence="1">Uncharacterized protein</fullName>
    </submittedName>
</protein>
<accession>A0ABQ9Z172</accession>
<reference evidence="1 2" key="1">
    <citation type="journal article" date="2023" name="Nucleic Acids Res.">
        <title>The hologenome of Daphnia magna reveals possible DNA methylation and microbiome-mediated evolution of the host genome.</title>
        <authorList>
            <person name="Chaturvedi A."/>
            <person name="Li X."/>
            <person name="Dhandapani V."/>
            <person name="Marshall H."/>
            <person name="Kissane S."/>
            <person name="Cuenca-Cambronero M."/>
            <person name="Asole G."/>
            <person name="Calvet F."/>
            <person name="Ruiz-Romero M."/>
            <person name="Marangio P."/>
            <person name="Guigo R."/>
            <person name="Rago D."/>
            <person name="Mirbahai L."/>
            <person name="Eastwood N."/>
            <person name="Colbourne J.K."/>
            <person name="Zhou J."/>
            <person name="Mallon E."/>
            <person name="Orsini L."/>
        </authorList>
    </citation>
    <scope>NUCLEOTIDE SEQUENCE [LARGE SCALE GENOMIC DNA]</scope>
    <source>
        <strain evidence="1">LRV0_1</strain>
    </source>
</reference>
<dbReference type="EMBL" id="JAOYFB010000002">
    <property type="protein sequence ID" value="KAK4006652.1"/>
    <property type="molecule type" value="Genomic_DNA"/>
</dbReference>
<keyword evidence="2" id="KW-1185">Reference proteome</keyword>
<evidence type="ECO:0000313" key="1">
    <source>
        <dbReference type="EMBL" id="KAK4006652.1"/>
    </source>
</evidence>
<gene>
    <name evidence="1" type="ORF">OUZ56_011810</name>
</gene>
<sequence>MAQDGIDLVFEKSHSNICPTMDQSHALTAMGTIDIWKNFQLLSQKIFRNQSNLVIWDSSNTFVEEYIRGCEILERMQFGPVNILDPGASFINCQDSVHPGYSALSQATRILYNDICSSSFNK</sequence>
<dbReference type="Proteomes" id="UP001234178">
    <property type="component" value="Unassembled WGS sequence"/>
</dbReference>
<organism evidence="1 2">
    <name type="scientific">Daphnia magna</name>
    <dbReference type="NCBI Taxonomy" id="35525"/>
    <lineage>
        <taxon>Eukaryota</taxon>
        <taxon>Metazoa</taxon>
        <taxon>Ecdysozoa</taxon>
        <taxon>Arthropoda</taxon>
        <taxon>Crustacea</taxon>
        <taxon>Branchiopoda</taxon>
        <taxon>Diplostraca</taxon>
        <taxon>Cladocera</taxon>
        <taxon>Anomopoda</taxon>
        <taxon>Daphniidae</taxon>
        <taxon>Daphnia</taxon>
    </lineage>
</organism>
<evidence type="ECO:0000313" key="2">
    <source>
        <dbReference type="Proteomes" id="UP001234178"/>
    </source>
</evidence>
<proteinExistence type="predicted"/>